<feature type="transmembrane region" description="Helical" evidence="2">
    <location>
        <begin position="194"/>
        <end position="220"/>
    </location>
</feature>
<keyword evidence="2" id="KW-1133">Transmembrane helix</keyword>
<dbReference type="OMA" id="TYMYSWE"/>
<comment type="similarity">
    <text evidence="1">Belongs to the unc-93 family.</text>
</comment>
<evidence type="ECO:0000313" key="4">
    <source>
        <dbReference type="Proteomes" id="UP000007879"/>
    </source>
</evidence>
<dbReference type="SUPFAM" id="SSF103473">
    <property type="entry name" value="MFS general substrate transporter"/>
    <property type="match status" value="1"/>
</dbReference>
<dbReference type="PANTHER" id="PTHR19444">
    <property type="entry name" value="UNC-93 RELATED"/>
    <property type="match status" value="1"/>
</dbReference>
<dbReference type="OrthoDB" id="78663at2759"/>
<feature type="transmembrane region" description="Helical" evidence="2">
    <location>
        <begin position="284"/>
        <end position="302"/>
    </location>
</feature>
<feature type="transmembrane region" description="Helical" evidence="2">
    <location>
        <begin position="241"/>
        <end position="264"/>
    </location>
</feature>
<feature type="transmembrane region" description="Helical" evidence="2">
    <location>
        <begin position="12"/>
        <end position="32"/>
    </location>
</feature>
<proteinExistence type="inferred from homology"/>
<dbReference type="InterPro" id="IPR036259">
    <property type="entry name" value="MFS_trans_sf"/>
</dbReference>
<feature type="transmembrane region" description="Helical" evidence="2">
    <location>
        <begin position="44"/>
        <end position="65"/>
    </location>
</feature>
<dbReference type="eggNOG" id="KOG3097">
    <property type="taxonomic scope" value="Eukaryota"/>
</dbReference>
<feature type="transmembrane region" description="Helical" evidence="2">
    <location>
        <begin position="314"/>
        <end position="333"/>
    </location>
</feature>
<reference evidence="3" key="2">
    <citation type="submission" date="2017-05" db="UniProtKB">
        <authorList>
            <consortium name="EnsemblMetazoa"/>
        </authorList>
    </citation>
    <scope>IDENTIFICATION</scope>
</reference>
<protein>
    <recommendedName>
        <fullName evidence="5">Major facilitator superfamily (MFS) profile domain-containing protein</fullName>
    </recommendedName>
</protein>
<dbReference type="AlphaFoldDB" id="A0A1X7VML5"/>
<dbReference type="EnsemblMetazoa" id="Aqu2.1.41312_001">
    <property type="protein sequence ID" value="Aqu2.1.41312_001"/>
    <property type="gene ID" value="Aqu2.1.41312"/>
</dbReference>
<name>A0A1X7VML5_AMPQE</name>
<sequence length="439" mass="47717">MSDGVGSAYKNIVGQFVAVVCCLSPFLGLLFMHSSINATDGLGLFTNAISYSSLTVSVFFSPLIVSVAGTKPSFFLSCLILTIYTCSNFYPDWFTLLPAAGLAGFALGLLWVAMYSHATSTAVKYHSVLKKTRETCTVLLASATGVAIQLAGMVGASVSSIVLFNMKTIEYNSTLNDTGSCGIYEEGHKVSDILYYPLMGIYTLMNIAALFTTAVFLDNFRTDSTFGSKIRKRLYTSAKSFISSLLNVSVLLLFPMFILHGLLLGYISGDFSKVFISDCIGLKWLGFVHAVYGLTGGIVTFLTGKALQYMPQPIVVFTALLVSFSASKCLIYLKRTPHILVIFSLAIGWAIGESMFMTLAPGIAGILFPDCKEQVFAYYRLGMAIGYVISYATALSLETYQQLWLISGVILLTGICYVLLKIRERIKNNENDNDSATAV</sequence>
<evidence type="ECO:0000256" key="2">
    <source>
        <dbReference type="SAM" id="Phobius"/>
    </source>
</evidence>
<keyword evidence="4" id="KW-1185">Reference proteome</keyword>
<evidence type="ECO:0000313" key="3">
    <source>
        <dbReference type="EnsemblMetazoa" id="Aqu2.1.41312_001"/>
    </source>
</evidence>
<dbReference type="InParanoid" id="A0A1X7VML5"/>
<evidence type="ECO:0008006" key="5">
    <source>
        <dbReference type="Google" id="ProtNLM"/>
    </source>
</evidence>
<dbReference type="STRING" id="400682.A0A1X7VML5"/>
<dbReference type="Proteomes" id="UP000007879">
    <property type="component" value="Unassembled WGS sequence"/>
</dbReference>
<reference evidence="4" key="1">
    <citation type="journal article" date="2010" name="Nature">
        <title>The Amphimedon queenslandica genome and the evolution of animal complexity.</title>
        <authorList>
            <person name="Srivastava M."/>
            <person name="Simakov O."/>
            <person name="Chapman J."/>
            <person name="Fahey B."/>
            <person name="Gauthier M.E."/>
            <person name="Mitros T."/>
            <person name="Richards G.S."/>
            <person name="Conaco C."/>
            <person name="Dacre M."/>
            <person name="Hellsten U."/>
            <person name="Larroux C."/>
            <person name="Putnam N.H."/>
            <person name="Stanke M."/>
            <person name="Adamska M."/>
            <person name="Darling A."/>
            <person name="Degnan S.M."/>
            <person name="Oakley T.H."/>
            <person name="Plachetzki D.C."/>
            <person name="Zhai Y."/>
            <person name="Adamski M."/>
            <person name="Calcino A."/>
            <person name="Cummins S.F."/>
            <person name="Goodstein D.M."/>
            <person name="Harris C."/>
            <person name="Jackson D.J."/>
            <person name="Leys S.P."/>
            <person name="Shu S."/>
            <person name="Woodcroft B.J."/>
            <person name="Vervoort M."/>
            <person name="Kosik K.S."/>
            <person name="Manning G."/>
            <person name="Degnan B.M."/>
            <person name="Rokhsar D.S."/>
        </authorList>
    </citation>
    <scope>NUCLEOTIDE SEQUENCE [LARGE SCALE GENOMIC DNA]</scope>
</reference>
<keyword evidence="2" id="KW-0812">Transmembrane</keyword>
<dbReference type="InterPro" id="IPR051951">
    <property type="entry name" value="UNC-93_regulatory"/>
</dbReference>
<organism evidence="3">
    <name type="scientific">Amphimedon queenslandica</name>
    <name type="common">Sponge</name>
    <dbReference type="NCBI Taxonomy" id="400682"/>
    <lineage>
        <taxon>Eukaryota</taxon>
        <taxon>Metazoa</taxon>
        <taxon>Porifera</taxon>
        <taxon>Demospongiae</taxon>
        <taxon>Heteroscleromorpha</taxon>
        <taxon>Haplosclerida</taxon>
        <taxon>Niphatidae</taxon>
        <taxon>Amphimedon</taxon>
    </lineage>
</organism>
<dbReference type="PANTHER" id="PTHR19444:SF13">
    <property type="entry name" value="PROTEIN UNC-93 HOMOLOG A"/>
    <property type="match status" value="1"/>
</dbReference>
<accession>A0A1X7VML5</accession>
<dbReference type="KEGG" id="aqu:105316515"/>
<feature type="transmembrane region" description="Helical" evidence="2">
    <location>
        <begin position="375"/>
        <end position="397"/>
    </location>
</feature>
<dbReference type="EnsemblMetazoa" id="XM_011411453.2">
    <property type="protein sequence ID" value="XP_011409755.1"/>
    <property type="gene ID" value="LOC105316515"/>
</dbReference>
<feature type="transmembrane region" description="Helical" evidence="2">
    <location>
        <begin position="403"/>
        <end position="420"/>
    </location>
</feature>
<gene>
    <name evidence="3" type="primary">105316515</name>
</gene>
<feature type="transmembrane region" description="Helical" evidence="2">
    <location>
        <begin position="136"/>
        <end position="164"/>
    </location>
</feature>
<evidence type="ECO:0000256" key="1">
    <source>
        <dbReference type="ARBA" id="ARBA00009172"/>
    </source>
</evidence>
<feature type="transmembrane region" description="Helical" evidence="2">
    <location>
        <begin position="96"/>
        <end position="115"/>
    </location>
</feature>
<keyword evidence="2" id="KW-0472">Membrane</keyword>
<feature type="transmembrane region" description="Helical" evidence="2">
    <location>
        <begin position="339"/>
        <end position="368"/>
    </location>
</feature>